<organism evidence="1 2">
    <name type="scientific">Malus baccata</name>
    <name type="common">Siberian crab apple</name>
    <name type="synonym">Pyrus baccata</name>
    <dbReference type="NCBI Taxonomy" id="106549"/>
    <lineage>
        <taxon>Eukaryota</taxon>
        <taxon>Viridiplantae</taxon>
        <taxon>Streptophyta</taxon>
        <taxon>Embryophyta</taxon>
        <taxon>Tracheophyta</taxon>
        <taxon>Spermatophyta</taxon>
        <taxon>Magnoliopsida</taxon>
        <taxon>eudicotyledons</taxon>
        <taxon>Gunneridae</taxon>
        <taxon>Pentapetalae</taxon>
        <taxon>rosids</taxon>
        <taxon>fabids</taxon>
        <taxon>Rosales</taxon>
        <taxon>Rosaceae</taxon>
        <taxon>Amygdaloideae</taxon>
        <taxon>Maleae</taxon>
        <taxon>Malus</taxon>
    </lineage>
</organism>
<dbReference type="AlphaFoldDB" id="A0A540NCN6"/>
<proteinExistence type="predicted"/>
<dbReference type="Pfam" id="PF04502">
    <property type="entry name" value="Saf4_Yju2"/>
    <property type="match status" value="1"/>
</dbReference>
<evidence type="ECO:0000313" key="2">
    <source>
        <dbReference type="Proteomes" id="UP000315295"/>
    </source>
</evidence>
<dbReference type="InterPro" id="IPR007590">
    <property type="entry name" value="Saf4/Yju2"/>
</dbReference>
<dbReference type="Proteomes" id="UP000315295">
    <property type="component" value="Unassembled WGS sequence"/>
</dbReference>
<dbReference type="EMBL" id="VIEB01000066">
    <property type="protein sequence ID" value="TQE08788.1"/>
    <property type="molecule type" value="Genomic_DNA"/>
</dbReference>
<gene>
    <name evidence="1" type="ORF">C1H46_005636</name>
</gene>
<keyword evidence="2" id="KW-1185">Reference proteome</keyword>
<dbReference type="PANTHER" id="PTHR12111">
    <property type="entry name" value="SPLICING FACTOR YJU2"/>
    <property type="match status" value="1"/>
</dbReference>
<protein>
    <submittedName>
        <fullName evidence="1">Uncharacterized protein</fullName>
    </submittedName>
</protein>
<reference evidence="1 2" key="1">
    <citation type="journal article" date="2019" name="G3 (Bethesda)">
        <title>Sequencing of a Wild Apple (Malus baccata) Genome Unravels the Differences Between Cultivated and Wild Apple Species Regarding Disease Resistance and Cold Tolerance.</title>
        <authorList>
            <person name="Chen X."/>
        </authorList>
    </citation>
    <scope>NUCLEOTIDE SEQUENCE [LARGE SCALE GENOMIC DNA]</scope>
    <source>
        <strain evidence="2">cv. Shandingzi</strain>
        <tissue evidence="1">Leaves</tissue>
    </source>
</reference>
<comment type="caution">
    <text evidence="1">The sequence shown here is derived from an EMBL/GenBank/DDBJ whole genome shotgun (WGS) entry which is preliminary data.</text>
</comment>
<dbReference type="GO" id="GO:0000398">
    <property type="term" value="P:mRNA splicing, via spliceosome"/>
    <property type="evidence" value="ECO:0007669"/>
    <property type="project" value="InterPro"/>
</dbReference>
<accession>A0A540NCN6</accession>
<dbReference type="STRING" id="106549.A0A540NCN6"/>
<sequence length="88" mass="9723">MVDLQISCAKASSSIQVSDEAYSERIVVFKFYTNCSDLSAKIIIKTDPKNSDYAVEPGANRNFEPWQGVGVGGEDVEMKRTRAMNSVK</sequence>
<evidence type="ECO:0000313" key="1">
    <source>
        <dbReference type="EMBL" id="TQE08788.1"/>
    </source>
</evidence>
<name>A0A540NCN6_MALBA</name>